<sequence>MLYIILSITNFCFAVTQFVINGMSSAGPDGTVFINKTGVLSKYYDTAITPAGWTFSIWGFIYAWQALWVIYSLINIFRKNQNGAVCDNPRFLPLSMFVLCILICCLNITWLITFDRQKIEVSCAALIAYVLLMYAASIVSYRALDKASPQLVDQQQVKDIWLTRALVHNGLAIQATWVTIASLLNIAMVMTYSGGKNVDYDTAGTVVLALLSFILLSYVLADLFLLDRYTRYTITPHMVVVVALSGSINNHYEEGERNSVFKIVLLSIAAAFLLVKVIVTIYRHFKKQRYITNFTPTTSEKHPNGILA</sequence>
<dbReference type="EnsemblMetazoa" id="BGLB004016-RC">
    <property type="protein sequence ID" value="BGLB004016-PC"/>
    <property type="gene ID" value="BGLB004016"/>
</dbReference>
<feature type="transmembrane region" description="Helical" evidence="1">
    <location>
        <begin position="91"/>
        <end position="112"/>
    </location>
</feature>
<keyword evidence="1" id="KW-1133">Transmembrane helix</keyword>
<dbReference type="PANTHER" id="PTHR33802:SF1">
    <property type="entry name" value="XK-RELATED PROTEIN"/>
    <property type="match status" value="1"/>
</dbReference>
<evidence type="ECO:0000313" key="2">
    <source>
        <dbReference type="EnsemblMetazoa" id="BGLB004016-PC"/>
    </source>
</evidence>
<feature type="transmembrane region" description="Helical" evidence="1">
    <location>
        <begin position="124"/>
        <end position="144"/>
    </location>
</feature>
<keyword evidence="1" id="KW-0812">Transmembrane</keyword>
<dbReference type="OrthoDB" id="5586934at2759"/>
<feature type="transmembrane region" description="Helical" evidence="1">
    <location>
        <begin position="232"/>
        <end position="248"/>
    </location>
</feature>
<gene>
    <name evidence="2" type="primary">106058290</name>
</gene>
<dbReference type="RefSeq" id="XP_013071137.2">
    <property type="nucleotide sequence ID" value="XM_013215683.2"/>
</dbReference>
<accession>A0A2C9JKW8</accession>
<name>A0A2C9JKW8_BIOGL</name>
<feature type="transmembrane region" description="Helical" evidence="1">
    <location>
        <begin position="202"/>
        <end position="225"/>
    </location>
</feature>
<proteinExistence type="predicted"/>
<evidence type="ECO:0000256" key="1">
    <source>
        <dbReference type="SAM" id="Phobius"/>
    </source>
</evidence>
<dbReference type="Proteomes" id="UP000076420">
    <property type="component" value="Unassembled WGS sequence"/>
</dbReference>
<dbReference type="VEuPathDB" id="VectorBase:BGLB004016"/>
<dbReference type="PANTHER" id="PTHR33802">
    <property type="entry name" value="SI:CH211-161H7.5-RELATED"/>
    <property type="match status" value="1"/>
</dbReference>
<keyword evidence="1" id="KW-0472">Membrane</keyword>
<evidence type="ECO:0000313" key="3">
    <source>
        <dbReference type="Proteomes" id="UP000076420"/>
    </source>
</evidence>
<reference evidence="2" key="1">
    <citation type="submission" date="2020-05" db="UniProtKB">
        <authorList>
            <consortium name="EnsemblMetazoa"/>
        </authorList>
    </citation>
    <scope>IDENTIFICATION</scope>
    <source>
        <strain evidence="2">BB02</strain>
    </source>
</reference>
<dbReference type="VEuPathDB" id="VectorBase:BGLAX_038888"/>
<organism evidence="2 3">
    <name type="scientific">Biomphalaria glabrata</name>
    <name type="common">Bloodfluke planorb</name>
    <name type="synonym">Freshwater snail</name>
    <dbReference type="NCBI Taxonomy" id="6526"/>
    <lineage>
        <taxon>Eukaryota</taxon>
        <taxon>Metazoa</taxon>
        <taxon>Spiralia</taxon>
        <taxon>Lophotrochozoa</taxon>
        <taxon>Mollusca</taxon>
        <taxon>Gastropoda</taxon>
        <taxon>Heterobranchia</taxon>
        <taxon>Euthyneura</taxon>
        <taxon>Panpulmonata</taxon>
        <taxon>Hygrophila</taxon>
        <taxon>Lymnaeoidea</taxon>
        <taxon>Planorbidae</taxon>
        <taxon>Biomphalaria</taxon>
    </lineage>
</organism>
<dbReference type="AlphaFoldDB" id="A0A2C9JKW8"/>
<dbReference type="EnsemblMetazoa" id="BGLB004016-RB">
    <property type="protein sequence ID" value="BGLB004016-PB"/>
    <property type="gene ID" value="BGLB004016"/>
</dbReference>
<feature type="transmembrane region" description="Helical" evidence="1">
    <location>
        <begin position="165"/>
        <end position="190"/>
    </location>
</feature>
<feature type="transmembrane region" description="Helical" evidence="1">
    <location>
        <begin position="260"/>
        <end position="282"/>
    </location>
</feature>
<protein>
    <submittedName>
        <fullName evidence="2">Uncharacterized protein</fullName>
    </submittedName>
</protein>
<dbReference type="KEGG" id="bgt:106058290"/>
<feature type="transmembrane region" description="Helical" evidence="1">
    <location>
        <begin position="50"/>
        <end position="71"/>
    </location>
</feature>